<keyword evidence="5 7" id="KW-0472">Membrane</keyword>
<dbReference type="SUPFAM" id="SSF103473">
    <property type="entry name" value="MFS general substrate transporter"/>
    <property type="match status" value="1"/>
</dbReference>
<dbReference type="Gene3D" id="1.20.1250.20">
    <property type="entry name" value="MFS general substrate transporter like domains"/>
    <property type="match status" value="2"/>
</dbReference>
<dbReference type="PANTHER" id="PTHR16172:SF41">
    <property type="entry name" value="MAJOR FACILITATOR SUPERFAMILY DOMAIN-CONTAINING PROTEIN 6-LIKE"/>
    <property type="match status" value="1"/>
</dbReference>
<protein>
    <recommendedName>
        <fullName evidence="8">Major facilitator superfamily associated domain-containing protein</fullName>
    </recommendedName>
</protein>
<feature type="transmembrane region" description="Helical" evidence="7">
    <location>
        <begin position="345"/>
        <end position="363"/>
    </location>
</feature>
<feature type="transmembrane region" description="Helical" evidence="7">
    <location>
        <begin position="439"/>
        <end position="458"/>
    </location>
</feature>
<feature type="transmembrane region" description="Helical" evidence="7">
    <location>
        <begin position="35"/>
        <end position="55"/>
    </location>
</feature>
<feature type="domain" description="Major facilitator superfamily associated" evidence="8">
    <location>
        <begin position="25"/>
        <end position="438"/>
    </location>
</feature>
<proteinExistence type="inferred from homology"/>
<keyword evidence="3 7" id="KW-0812">Transmembrane</keyword>
<dbReference type="AlphaFoldDB" id="A0A7S2UAR2"/>
<feature type="transmembrane region" description="Helical" evidence="7">
    <location>
        <begin position="115"/>
        <end position="139"/>
    </location>
</feature>
<accession>A0A7S2UAR2</accession>
<evidence type="ECO:0000259" key="8">
    <source>
        <dbReference type="Pfam" id="PF12832"/>
    </source>
</evidence>
<evidence type="ECO:0000256" key="3">
    <source>
        <dbReference type="ARBA" id="ARBA00022692"/>
    </source>
</evidence>
<dbReference type="Pfam" id="PF12832">
    <property type="entry name" value="MFS_1_like"/>
    <property type="match status" value="1"/>
</dbReference>
<gene>
    <name evidence="9" type="ORF">ASEP1449_LOCUS5755</name>
</gene>
<feature type="compositionally biased region" description="Polar residues" evidence="6">
    <location>
        <begin position="211"/>
        <end position="222"/>
    </location>
</feature>
<dbReference type="InterPro" id="IPR036259">
    <property type="entry name" value="MFS_trans_sf"/>
</dbReference>
<evidence type="ECO:0000256" key="7">
    <source>
        <dbReference type="SAM" id="Phobius"/>
    </source>
</evidence>
<feature type="transmembrane region" description="Helical" evidence="7">
    <location>
        <begin position="268"/>
        <end position="293"/>
    </location>
</feature>
<reference evidence="9" key="1">
    <citation type="submission" date="2021-01" db="EMBL/GenBank/DDBJ databases">
        <authorList>
            <person name="Corre E."/>
            <person name="Pelletier E."/>
            <person name="Niang G."/>
            <person name="Scheremetjew M."/>
            <person name="Finn R."/>
            <person name="Kale V."/>
            <person name="Holt S."/>
            <person name="Cochrane G."/>
            <person name="Meng A."/>
            <person name="Brown T."/>
            <person name="Cohen L."/>
        </authorList>
    </citation>
    <scope>NUCLEOTIDE SEQUENCE</scope>
    <source>
        <strain evidence="9">CCMP2084</strain>
    </source>
</reference>
<feature type="transmembrane region" description="Helical" evidence="7">
    <location>
        <begin position="75"/>
        <end position="95"/>
    </location>
</feature>
<evidence type="ECO:0000256" key="6">
    <source>
        <dbReference type="SAM" id="MobiDB-lite"/>
    </source>
</evidence>
<feature type="transmembrane region" description="Helical" evidence="7">
    <location>
        <begin position="407"/>
        <end position="427"/>
    </location>
</feature>
<evidence type="ECO:0000313" key="9">
    <source>
        <dbReference type="EMBL" id="CAD9813930.1"/>
    </source>
</evidence>
<dbReference type="EMBL" id="HBHQ01008591">
    <property type="protein sequence ID" value="CAD9813930.1"/>
    <property type="molecule type" value="Transcribed_RNA"/>
</dbReference>
<comment type="similarity">
    <text evidence="2">Belongs to the major facilitator superfamily. MFSD6 family.</text>
</comment>
<dbReference type="InterPro" id="IPR051717">
    <property type="entry name" value="MFS_MFSD6"/>
</dbReference>
<organism evidence="9">
    <name type="scientific">Attheya septentrionalis</name>
    <dbReference type="NCBI Taxonomy" id="420275"/>
    <lineage>
        <taxon>Eukaryota</taxon>
        <taxon>Sar</taxon>
        <taxon>Stramenopiles</taxon>
        <taxon>Ochrophyta</taxon>
        <taxon>Bacillariophyta</taxon>
        <taxon>Coscinodiscophyceae</taxon>
        <taxon>Chaetocerotophycidae</taxon>
        <taxon>Chaetocerotales</taxon>
        <taxon>Attheyaceae</taxon>
        <taxon>Attheya</taxon>
    </lineage>
</organism>
<dbReference type="PANTHER" id="PTHR16172">
    <property type="entry name" value="MAJOR FACILITATOR SUPERFAMILY DOMAIN-CONTAINING PROTEIN 6-LIKE"/>
    <property type="match status" value="1"/>
</dbReference>
<evidence type="ECO:0000256" key="4">
    <source>
        <dbReference type="ARBA" id="ARBA00022989"/>
    </source>
</evidence>
<evidence type="ECO:0000256" key="5">
    <source>
        <dbReference type="ARBA" id="ARBA00023136"/>
    </source>
</evidence>
<feature type="transmembrane region" description="Helical" evidence="7">
    <location>
        <begin position="313"/>
        <end position="333"/>
    </location>
</feature>
<dbReference type="GO" id="GO:0016020">
    <property type="term" value="C:membrane"/>
    <property type="evidence" value="ECO:0007669"/>
    <property type="project" value="UniProtKB-SubCell"/>
</dbReference>
<dbReference type="InterPro" id="IPR024989">
    <property type="entry name" value="MFS_assoc_dom"/>
</dbReference>
<keyword evidence="4 7" id="KW-1133">Transmembrane helix</keyword>
<feature type="region of interest" description="Disordered" evidence="6">
    <location>
        <begin position="211"/>
        <end position="231"/>
    </location>
</feature>
<comment type="subcellular location">
    <subcellularLocation>
        <location evidence="1">Membrane</location>
        <topology evidence="1">Multi-pass membrane protein</topology>
    </subcellularLocation>
</comment>
<evidence type="ECO:0000256" key="2">
    <source>
        <dbReference type="ARBA" id="ARBA00005241"/>
    </source>
</evidence>
<name>A0A7S2UAR2_9STRA</name>
<sequence>MRPGHLYNALFIWLVWNGGRFTATFLKDVAHFSDTLVGLTFAIQVCISALLSPLWGSMADKLELRYPHRGRAFMLGSGVLLATSATLLHSVVEYLSRQEEEEKLLGIDTKIWHMILRVFFAIGQSAPFPVLDGMTLAFLEEEGSSQADFGKERLYGAVGWAIASIILGPFIDIFGFEVIFGFALISLAYFFITLRKFAIHVLRNASLKGTSNTDGTQMTELSHSPKGSEEIQSSDKFLQKKSIQINPDSEEDEHRPLVSNLHSDYSMLSFLIVMFGTLYGAGFMLSSVTLAMGMSIVESLIFLYFQELGGSNLVMGLSVVVTVMFEIPIFHYAPNLLQRFGPGKLQQIACVAYVLRVIGYTLIPENHLALVLFLEPLHGITYGCAKTSSVEYAARLSPKGYESTGQGLLATLTGIGSVVGLAVGGWTEQIYGAQEMYRGCALTVSFGLLIFSLANFIQGDTIMIRESS</sequence>
<evidence type="ECO:0000256" key="1">
    <source>
        <dbReference type="ARBA" id="ARBA00004141"/>
    </source>
</evidence>
<feature type="transmembrane region" description="Helical" evidence="7">
    <location>
        <begin position="159"/>
        <end position="192"/>
    </location>
</feature>